<dbReference type="InterPro" id="IPR050312">
    <property type="entry name" value="IolE/XylAMocC-like"/>
</dbReference>
<dbReference type="PANTHER" id="PTHR12110:SF21">
    <property type="entry name" value="XYLOSE ISOMERASE-LIKE TIM BARREL DOMAIN-CONTAINING PROTEIN"/>
    <property type="match status" value="1"/>
</dbReference>
<dbReference type="EMBL" id="JAAYEE010000167">
    <property type="protein sequence ID" value="NLW35745.1"/>
    <property type="molecule type" value="Genomic_DNA"/>
</dbReference>
<protein>
    <submittedName>
        <fullName evidence="2">Sugar phosphate isomerase/epimerase</fullName>
    </submittedName>
</protein>
<dbReference type="GO" id="GO:0016853">
    <property type="term" value="F:isomerase activity"/>
    <property type="evidence" value="ECO:0007669"/>
    <property type="project" value="UniProtKB-KW"/>
</dbReference>
<accession>A0A971M4Q8</accession>
<reference evidence="2" key="2">
    <citation type="submission" date="2020-01" db="EMBL/GenBank/DDBJ databases">
        <authorList>
            <person name="Campanaro S."/>
        </authorList>
    </citation>
    <scope>NUCLEOTIDE SEQUENCE</scope>
    <source>
        <strain evidence="2">AS06rmzACSIP_7</strain>
    </source>
</reference>
<keyword evidence="2" id="KW-0413">Isomerase</keyword>
<evidence type="ECO:0000259" key="1">
    <source>
        <dbReference type="Pfam" id="PF01261"/>
    </source>
</evidence>
<reference evidence="2" key="1">
    <citation type="journal article" date="2020" name="Biotechnol. Biofuels">
        <title>New insights from the biogas microbiome by comprehensive genome-resolved metagenomics of nearly 1600 species originating from multiple anaerobic digesters.</title>
        <authorList>
            <person name="Campanaro S."/>
            <person name="Treu L."/>
            <person name="Rodriguez-R L.M."/>
            <person name="Kovalovszki A."/>
            <person name="Ziels R.M."/>
            <person name="Maus I."/>
            <person name="Zhu X."/>
            <person name="Kougias P.G."/>
            <person name="Basile A."/>
            <person name="Luo G."/>
            <person name="Schluter A."/>
            <person name="Konstantinidis K.T."/>
            <person name="Angelidaki I."/>
        </authorList>
    </citation>
    <scope>NUCLEOTIDE SEQUENCE</scope>
    <source>
        <strain evidence="2">AS06rmzACSIP_7</strain>
    </source>
</reference>
<evidence type="ECO:0000313" key="2">
    <source>
        <dbReference type="EMBL" id="NLW35745.1"/>
    </source>
</evidence>
<dbReference type="AlphaFoldDB" id="A0A971M4Q8"/>
<evidence type="ECO:0000313" key="3">
    <source>
        <dbReference type="Proteomes" id="UP000777265"/>
    </source>
</evidence>
<dbReference type="PANTHER" id="PTHR12110">
    <property type="entry name" value="HYDROXYPYRUVATE ISOMERASE"/>
    <property type="match status" value="1"/>
</dbReference>
<dbReference type="SUPFAM" id="SSF51658">
    <property type="entry name" value="Xylose isomerase-like"/>
    <property type="match status" value="1"/>
</dbReference>
<dbReference type="Proteomes" id="UP000777265">
    <property type="component" value="Unassembled WGS sequence"/>
</dbReference>
<organism evidence="2 3">
    <name type="scientific">Syntrophorhabdus aromaticivorans</name>
    <dbReference type="NCBI Taxonomy" id="328301"/>
    <lineage>
        <taxon>Bacteria</taxon>
        <taxon>Pseudomonadati</taxon>
        <taxon>Thermodesulfobacteriota</taxon>
        <taxon>Syntrophorhabdia</taxon>
        <taxon>Syntrophorhabdales</taxon>
        <taxon>Syntrophorhabdaceae</taxon>
        <taxon>Syntrophorhabdus</taxon>
    </lineage>
</organism>
<dbReference type="InterPro" id="IPR036237">
    <property type="entry name" value="Xyl_isomerase-like_sf"/>
</dbReference>
<dbReference type="Pfam" id="PF01261">
    <property type="entry name" value="AP_endonuc_2"/>
    <property type="match status" value="1"/>
</dbReference>
<comment type="caution">
    <text evidence="2">The sequence shown here is derived from an EMBL/GenBank/DDBJ whole genome shotgun (WGS) entry which is preliminary data.</text>
</comment>
<gene>
    <name evidence="2" type="ORF">GXY80_09735</name>
</gene>
<proteinExistence type="predicted"/>
<sequence length="272" mass="31572">MKFGFSTFFFTRKPIREVIDEMISHNMRAIELSLEIPHIDGMDEDFAVKMTALRKDGIELSIHAPFLEVNSGSSHKEIRRFSRKRTRMAVDTAHEIGCTPVVLHPGYTFWMDKVEEATERARAYFMRELKDTVSYAQKRNVKIALEQVPMPFFFFYDLPQFQELHQAIPDLGMTLDIGHAYLTKRIKKNDDPEGAIIEDLKEIGVEHVLHVHLHNNKGKRDDHLILDGDIDIRRIMRFLEGEGYTGKVIIESHEMERLGIPVVLEKLKELLS</sequence>
<feature type="domain" description="Xylose isomerase-like TIM barrel" evidence="1">
    <location>
        <begin position="51"/>
        <end position="254"/>
    </location>
</feature>
<dbReference type="InterPro" id="IPR013022">
    <property type="entry name" value="Xyl_isomerase-like_TIM-brl"/>
</dbReference>
<dbReference type="Gene3D" id="3.20.20.150">
    <property type="entry name" value="Divalent-metal-dependent TIM barrel enzymes"/>
    <property type="match status" value="1"/>
</dbReference>
<name>A0A971M4Q8_9BACT</name>